<dbReference type="AlphaFoldDB" id="A0A853J8B8"/>
<feature type="transmembrane region" description="Helical" evidence="1">
    <location>
        <begin position="422"/>
        <end position="445"/>
    </location>
</feature>
<dbReference type="Pfam" id="PF02447">
    <property type="entry name" value="GntP_permease"/>
    <property type="match status" value="1"/>
</dbReference>
<feature type="transmembrane region" description="Helical" evidence="1">
    <location>
        <begin position="357"/>
        <end position="375"/>
    </location>
</feature>
<evidence type="ECO:0000313" key="3">
    <source>
        <dbReference type="Proteomes" id="UP000578091"/>
    </source>
</evidence>
<name>A0A853J8B8_9GAMM</name>
<feature type="transmembrane region" description="Helical" evidence="1">
    <location>
        <begin position="105"/>
        <end position="123"/>
    </location>
</feature>
<feature type="transmembrane region" description="Helical" evidence="1">
    <location>
        <begin position="162"/>
        <end position="195"/>
    </location>
</feature>
<feature type="transmembrane region" description="Helical" evidence="1">
    <location>
        <begin position="381"/>
        <end position="401"/>
    </location>
</feature>
<dbReference type="EMBL" id="JACCKA010000012">
    <property type="protein sequence ID" value="NZA25115.1"/>
    <property type="molecule type" value="Genomic_DNA"/>
</dbReference>
<dbReference type="Proteomes" id="UP000578091">
    <property type="component" value="Unassembled WGS sequence"/>
</dbReference>
<feature type="transmembrane region" description="Helical" evidence="1">
    <location>
        <begin position="135"/>
        <end position="156"/>
    </location>
</feature>
<dbReference type="PANTHER" id="PTHR30354:SF11">
    <property type="entry name" value="PERMEASE"/>
    <property type="match status" value="1"/>
</dbReference>
<gene>
    <name evidence="2" type="ORF">H0E84_01835</name>
</gene>
<feature type="transmembrane region" description="Helical" evidence="1">
    <location>
        <begin position="57"/>
        <end position="77"/>
    </location>
</feature>
<keyword evidence="1" id="KW-0472">Membrane</keyword>
<feature type="transmembrane region" description="Helical" evidence="1">
    <location>
        <begin position="28"/>
        <end position="45"/>
    </location>
</feature>
<dbReference type="GO" id="GO:0005886">
    <property type="term" value="C:plasma membrane"/>
    <property type="evidence" value="ECO:0007669"/>
    <property type="project" value="TreeGrafter"/>
</dbReference>
<accession>A0A853J8B8</accession>
<protein>
    <submittedName>
        <fullName evidence="2">GntP family permease</fullName>
    </submittedName>
</protein>
<feature type="transmembrane region" description="Helical" evidence="1">
    <location>
        <begin position="255"/>
        <end position="279"/>
    </location>
</feature>
<dbReference type="InterPro" id="IPR003474">
    <property type="entry name" value="Glcn_transporter"/>
</dbReference>
<comment type="caution">
    <text evidence="2">The sequence shown here is derived from an EMBL/GenBank/DDBJ whole genome shotgun (WGS) entry which is preliminary data.</text>
</comment>
<dbReference type="GO" id="GO:0015128">
    <property type="term" value="F:gluconate transmembrane transporter activity"/>
    <property type="evidence" value="ECO:0007669"/>
    <property type="project" value="InterPro"/>
</dbReference>
<dbReference type="PANTHER" id="PTHR30354">
    <property type="entry name" value="GNT FAMILY GLUCONATE TRANSPORTER"/>
    <property type="match status" value="1"/>
</dbReference>
<feature type="transmembrane region" description="Helical" evidence="1">
    <location>
        <begin position="300"/>
        <end position="321"/>
    </location>
</feature>
<sequence length="446" mass="45567">MMLSLLLLALAVVFIVVATTRFQLHPFLALLAAGLLFGVGSGMPLPEVSTSLRDGFGATIGNVGIIIIAGTIIGVFLERSGGAYAIAEAILARIGRRRVPASMSVIGYVTSIPVFADSGFVILQSLNRALTQRAGLSLATTSIALALGLMVTHTLLPPTPGPIAAAAALAADLGLVIAIAAPVSLVVLAFSWLWATRVASRLRIDPAPETSETEIAQRLATAPSATRALLPIFLPLALIMLGSVARLPAQPFGDGALAAALLFAGDPVIALLAGMLLAFALPAKLERRMFAQTGWVGEAILSAAVIILVTGAGGAFGRVLLNSGFAQAFGEAMASWGLGLWLPFAICAVVRAAQGSATVAIITTAGIIAPLLPALGLDSELGRALAVVAIGSGGFFASHANDSFFWVVTQMSGMTPGQGYRLLTAGSCLMALLSGTLVWLAGMLLL</sequence>
<organism evidence="2 3">
    <name type="scientific">Luteimonas salinisoli</name>
    <dbReference type="NCBI Taxonomy" id="2752307"/>
    <lineage>
        <taxon>Bacteria</taxon>
        <taxon>Pseudomonadati</taxon>
        <taxon>Pseudomonadota</taxon>
        <taxon>Gammaproteobacteria</taxon>
        <taxon>Lysobacterales</taxon>
        <taxon>Lysobacteraceae</taxon>
        <taxon>Luteimonas</taxon>
    </lineage>
</organism>
<proteinExistence type="predicted"/>
<keyword evidence="3" id="KW-1185">Reference proteome</keyword>
<evidence type="ECO:0000256" key="1">
    <source>
        <dbReference type="SAM" id="Phobius"/>
    </source>
</evidence>
<keyword evidence="1" id="KW-1133">Transmembrane helix</keyword>
<evidence type="ECO:0000313" key="2">
    <source>
        <dbReference type="EMBL" id="NZA25115.1"/>
    </source>
</evidence>
<feature type="transmembrane region" description="Helical" evidence="1">
    <location>
        <begin position="228"/>
        <end position="249"/>
    </location>
</feature>
<feature type="transmembrane region" description="Helical" evidence="1">
    <location>
        <begin position="333"/>
        <end position="350"/>
    </location>
</feature>
<reference evidence="2 3" key="1">
    <citation type="submission" date="2020-07" db="EMBL/GenBank/DDBJ databases">
        <title>Luteimonas sp. SJ-92.</title>
        <authorList>
            <person name="Huang X.-X."/>
            <person name="Xu L."/>
            <person name="Sun J.-Q."/>
        </authorList>
    </citation>
    <scope>NUCLEOTIDE SEQUENCE [LARGE SCALE GENOMIC DNA]</scope>
    <source>
        <strain evidence="2 3">SJ-92</strain>
    </source>
</reference>
<keyword evidence="1" id="KW-0812">Transmembrane</keyword>
<dbReference type="RefSeq" id="WP_180676917.1">
    <property type="nucleotide sequence ID" value="NZ_JACCKA010000012.1"/>
</dbReference>